<feature type="transmembrane region" description="Helical" evidence="1">
    <location>
        <begin position="107"/>
        <end position="128"/>
    </location>
</feature>
<dbReference type="STRING" id="716816.BST96_14810"/>
<evidence type="ECO:0000313" key="3">
    <source>
        <dbReference type="Proteomes" id="UP000193450"/>
    </source>
</evidence>
<accession>A0A1X9NEG1</accession>
<evidence type="ECO:0008006" key="4">
    <source>
        <dbReference type="Google" id="ProtNLM"/>
    </source>
</evidence>
<dbReference type="Pfam" id="PF11026">
    <property type="entry name" value="DUF2721"/>
    <property type="match status" value="1"/>
</dbReference>
<reference evidence="2 3" key="1">
    <citation type="submission" date="2016-11" db="EMBL/GenBank/DDBJ databases">
        <title>Trade-off between light-utilization and light-protection in marine flavobacteria.</title>
        <authorList>
            <person name="Kumagai Y."/>
        </authorList>
    </citation>
    <scope>NUCLEOTIDE SEQUENCE [LARGE SCALE GENOMIC DNA]</scope>
    <source>
        <strain evidence="2 3">NBRC 107125</strain>
    </source>
</reference>
<evidence type="ECO:0000313" key="2">
    <source>
        <dbReference type="EMBL" id="ARN76428.1"/>
    </source>
</evidence>
<gene>
    <name evidence="2" type="ORF">BST96_14810</name>
</gene>
<feature type="transmembrane region" description="Helical" evidence="1">
    <location>
        <begin position="77"/>
        <end position="101"/>
    </location>
</feature>
<feature type="transmembrane region" description="Helical" evidence="1">
    <location>
        <begin position="12"/>
        <end position="31"/>
    </location>
</feature>
<dbReference type="AlphaFoldDB" id="A0A1X9NEG1"/>
<keyword evidence="1" id="KW-0812">Transmembrane</keyword>
<dbReference type="InterPro" id="IPR021279">
    <property type="entry name" value="DUF2721"/>
</dbReference>
<protein>
    <recommendedName>
        <fullName evidence="4">DUF2721 domain-containing protein</fullName>
    </recommendedName>
</protein>
<name>A0A1X9NEG1_9GAMM</name>
<dbReference type="Proteomes" id="UP000193450">
    <property type="component" value="Chromosome"/>
</dbReference>
<evidence type="ECO:0000256" key="1">
    <source>
        <dbReference type="SAM" id="Phobius"/>
    </source>
</evidence>
<keyword evidence="1" id="KW-1133">Transmembrane helix</keyword>
<dbReference type="KEGG" id="osg:BST96_14810"/>
<dbReference type="EMBL" id="CP019343">
    <property type="protein sequence ID" value="ARN76428.1"/>
    <property type="molecule type" value="Genomic_DNA"/>
</dbReference>
<organism evidence="2 3">
    <name type="scientific">Oceanicoccus sagamiensis</name>
    <dbReference type="NCBI Taxonomy" id="716816"/>
    <lineage>
        <taxon>Bacteria</taxon>
        <taxon>Pseudomonadati</taxon>
        <taxon>Pseudomonadota</taxon>
        <taxon>Gammaproteobacteria</taxon>
        <taxon>Cellvibrionales</taxon>
        <taxon>Spongiibacteraceae</taxon>
        <taxon>Oceanicoccus</taxon>
    </lineage>
</organism>
<proteinExistence type="predicted"/>
<keyword evidence="1" id="KW-0472">Membrane</keyword>
<sequence>MDILGNIGQTVQLAVAPVFLLTGIAAFLGVLSNRLGRITDRARILERRLATTTGEQNEFLQNELASLWRRIGMINKAIRLCTISALLICLVVVTLFLGGLLHASLSLVIAFLFISAMLALIMALIYFLREVTRATQSMQMGMEIAVDDILKE</sequence>
<keyword evidence="3" id="KW-1185">Reference proteome</keyword>